<dbReference type="EMBL" id="JAGQLH010000029">
    <property type="protein sequence ID" value="MCA9385586.1"/>
    <property type="molecule type" value="Genomic_DNA"/>
</dbReference>
<comment type="similarity">
    <text evidence="2">Belongs to the EamA transporter family.</text>
</comment>
<feature type="transmembrane region" description="Helical" evidence="6">
    <location>
        <begin position="283"/>
        <end position="303"/>
    </location>
</feature>
<feature type="transmembrane region" description="Helical" evidence="6">
    <location>
        <begin position="100"/>
        <end position="122"/>
    </location>
</feature>
<comment type="caution">
    <text evidence="8">The sequence shown here is derived from an EMBL/GenBank/DDBJ whole genome shotgun (WGS) entry which is preliminary data.</text>
</comment>
<feature type="transmembrane region" description="Helical" evidence="6">
    <location>
        <begin position="31"/>
        <end position="55"/>
    </location>
</feature>
<name>A0A955RKA4_9BACT</name>
<dbReference type="InterPro" id="IPR050638">
    <property type="entry name" value="AA-Vitamin_Transporters"/>
</dbReference>
<keyword evidence="4 6" id="KW-1133">Transmembrane helix</keyword>
<feature type="domain" description="EamA" evidence="7">
    <location>
        <begin position="8"/>
        <end position="145"/>
    </location>
</feature>
<evidence type="ECO:0000256" key="5">
    <source>
        <dbReference type="ARBA" id="ARBA00023136"/>
    </source>
</evidence>
<evidence type="ECO:0000313" key="8">
    <source>
        <dbReference type="EMBL" id="MCA9385586.1"/>
    </source>
</evidence>
<feature type="transmembrane region" description="Helical" evidence="6">
    <location>
        <begin position="194"/>
        <end position="211"/>
    </location>
</feature>
<keyword evidence="5 6" id="KW-0472">Membrane</keyword>
<sequence length="309" mass="33687">MKQNFPYGPVFIMLGASLWAIDALFRTQLTFSFSSTFIIFFEHLLGFFILSPFFIKSLNEYKKLNTKAWVIAISMTIVSSVAGTLLFTEALNRSFAFGDFATPVLLQKLQPVFVVILSSIFLKEKITPRFLILALIALLGSYLLSFGTSPISLNFAGKEIIVLLAIGAAFAWGSGTIMSKFLLTKLSHKAATALRFLLAIPISASAVFILGESFDFGTLDINAIWRFILIAGITGGAGAMLLYYFGLKSTQAKISTFAELAFPITSLIIAITPLNPYGEAQTLSLANLLGVIILFVSVSLISFKKPTIK</sequence>
<evidence type="ECO:0000313" key="9">
    <source>
        <dbReference type="Proteomes" id="UP000754563"/>
    </source>
</evidence>
<dbReference type="InterPro" id="IPR037185">
    <property type="entry name" value="EmrE-like"/>
</dbReference>
<comment type="subcellular location">
    <subcellularLocation>
        <location evidence="1">Membrane</location>
        <topology evidence="1">Multi-pass membrane protein</topology>
    </subcellularLocation>
</comment>
<dbReference type="InterPro" id="IPR000620">
    <property type="entry name" value="EamA_dom"/>
</dbReference>
<proteinExistence type="inferred from homology"/>
<evidence type="ECO:0000256" key="2">
    <source>
        <dbReference type="ARBA" id="ARBA00007362"/>
    </source>
</evidence>
<feature type="transmembrane region" description="Helical" evidence="6">
    <location>
        <begin position="67"/>
        <end position="88"/>
    </location>
</feature>
<evidence type="ECO:0000256" key="6">
    <source>
        <dbReference type="SAM" id="Phobius"/>
    </source>
</evidence>
<dbReference type="PANTHER" id="PTHR32322">
    <property type="entry name" value="INNER MEMBRANE TRANSPORTER"/>
    <property type="match status" value="1"/>
</dbReference>
<reference evidence="8" key="1">
    <citation type="submission" date="2020-04" db="EMBL/GenBank/DDBJ databases">
        <authorList>
            <person name="Zhang T."/>
        </authorList>
    </citation>
    <scope>NUCLEOTIDE SEQUENCE</scope>
    <source>
        <strain evidence="8">HKST-UBA11</strain>
    </source>
</reference>
<feature type="transmembrane region" description="Helical" evidence="6">
    <location>
        <begin position="129"/>
        <end position="148"/>
    </location>
</feature>
<dbReference type="PANTHER" id="PTHR32322:SF2">
    <property type="entry name" value="EAMA DOMAIN-CONTAINING PROTEIN"/>
    <property type="match status" value="1"/>
</dbReference>
<feature type="transmembrane region" description="Helical" evidence="6">
    <location>
        <begin position="223"/>
        <end position="245"/>
    </location>
</feature>
<protein>
    <submittedName>
        <fullName evidence="8">DMT family transporter</fullName>
    </submittedName>
</protein>
<evidence type="ECO:0000256" key="3">
    <source>
        <dbReference type="ARBA" id="ARBA00022692"/>
    </source>
</evidence>
<accession>A0A955RKA4</accession>
<dbReference type="GO" id="GO:0016020">
    <property type="term" value="C:membrane"/>
    <property type="evidence" value="ECO:0007669"/>
    <property type="project" value="UniProtKB-SubCell"/>
</dbReference>
<feature type="domain" description="EamA" evidence="7">
    <location>
        <begin position="161"/>
        <end position="302"/>
    </location>
</feature>
<feature type="transmembrane region" description="Helical" evidence="6">
    <location>
        <begin position="7"/>
        <end position="25"/>
    </location>
</feature>
<dbReference type="AlphaFoldDB" id="A0A955RKA4"/>
<dbReference type="SUPFAM" id="SSF103481">
    <property type="entry name" value="Multidrug resistance efflux transporter EmrE"/>
    <property type="match status" value="1"/>
</dbReference>
<evidence type="ECO:0000256" key="1">
    <source>
        <dbReference type="ARBA" id="ARBA00004141"/>
    </source>
</evidence>
<organism evidence="8 9">
    <name type="scientific">Candidatus Dojkabacteria bacterium</name>
    <dbReference type="NCBI Taxonomy" id="2099670"/>
    <lineage>
        <taxon>Bacteria</taxon>
        <taxon>Candidatus Dojkabacteria</taxon>
    </lineage>
</organism>
<evidence type="ECO:0000256" key="4">
    <source>
        <dbReference type="ARBA" id="ARBA00022989"/>
    </source>
</evidence>
<gene>
    <name evidence="8" type="ORF">KC717_02975</name>
</gene>
<dbReference type="Pfam" id="PF00892">
    <property type="entry name" value="EamA"/>
    <property type="match status" value="2"/>
</dbReference>
<feature type="transmembrane region" description="Helical" evidence="6">
    <location>
        <begin position="257"/>
        <end position="277"/>
    </location>
</feature>
<reference evidence="8" key="2">
    <citation type="journal article" date="2021" name="Microbiome">
        <title>Successional dynamics and alternative stable states in a saline activated sludge microbial community over 9 years.</title>
        <authorList>
            <person name="Wang Y."/>
            <person name="Ye J."/>
            <person name="Ju F."/>
            <person name="Liu L."/>
            <person name="Boyd J.A."/>
            <person name="Deng Y."/>
            <person name="Parks D.H."/>
            <person name="Jiang X."/>
            <person name="Yin X."/>
            <person name="Woodcroft B.J."/>
            <person name="Tyson G.W."/>
            <person name="Hugenholtz P."/>
            <person name="Polz M.F."/>
            <person name="Zhang T."/>
        </authorList>
    </citation>
    <scope>NUCLEOTIDE SEQUENCE</scope>
    <source>
        <strain evidence="8">HKST-UBA11</strain>
    </source>
</reference>
<evidence type="ECO:0000259" key="7">
    <source>
        <dbReference type="Pfam" id="PF00892"/>
    </source>
</evidence>
<dbReference type="Proteomes" id="UP000754563">
    <property type="component" value="Unassembled WGS sequence"/>
</dbReference>
<feature type="transmembrane region" description="Helical" evidence="6">
    <location>
        <begin position="160"/>
        <end position="182"/>
    </location>
</feature>
<keyword evidence="3 6" id="KW-0812">Transmembrane</keyword>